<name>B0WWI6_CULQU</name>
<keyword evidence="3" id="KW-1185">Reference proteome</keyword>
<dbReference type="EnsemblMetazoa" id="CPIJ011401-RA">
    <property type="protein sequence ID" value="CPIJ011401-PA"/>
    <property type="gene ID" value="CPIJ011401"/>
</dbReference>
<evidence type="ECO:0000313" key="3">
    <source>
        <dbReference type="Proteomes" id="UP000002320"/>
    </source>
</evidence>
<dbReference type="Proteomes" id="UP000002320">
    <property type="component" value="Unassembled WGS sequence"/>
</dbReference>
<dbReference type="GO" id="GO:0016740">
    <property type="term" value="F:transferase activity"/>
    <property type="evidence" value="ECO:0007669"/>
    <property type="project" value="UniProtKB-KW"/>
</dbReference>
<accession>B0WWI6</accession>
<reference evidence="1" key="1">
    <citation type="submission" date="2007-03" db="EMBL/GenBank/DDBJ databases">
        <title>Annotation of Culex pipiens quinquefasciatus.</title>
        <authorList>
            <consortium name="The Broad Institute Genome Sequencing Platform"/>
            <person name="Atkinson P.W."/>
            <person name="Hemingway J."/>
            <person name="Christensen B.M."/>
            <person name="Higgs S."/>
            <person name="Kodira C."/>
            <person name="Hannick L."/>
            <person name="Megy K."/>
            <person name="O'Leary S."/>
            <person name="Pearson M."/>
            <person name="Haas B.J."/>
            <person name="Mauceli E."/>
            <person name="Wortman J.R."/>
            <person name="Lee N.H."/>
            <person name="Guigo R."/>
            <person name="Stanke M."/>
            <person name="Alvarado L."/>
            <person name="Amedeo P."/>
            <person name="Antoine C.H."/>
            <person name="Arensburger P."/>
            <person name="Bidwell S.L."/>
            <person name="Crawford M."/>
            <person name="Camaro F."/>
            <person name="Devon K."/>
            <person name="Engels R."/>
            <person name="Hammond M."/>
            <person name="Howarth C."/>
            <person name="Koehrsen M."/>
            <person name="Lawson D."/>
            <person name="Montgomery P."/>
            <person name="Nene V."/>
            <person name="Nusbaum C."/>
            <person name="Puiu D."/>
            <person name="Romero-Severson J."/>
            <person name="Severson D.W."/>
            <person name="Shumway M."/>
            <person name="Sisk P."/>
            <person name="Stolte C."/>
            <person name="Zeng Q."/>
            <person name="Eisenstadt E."/>
            <person name="Fraser-Liggett C."/>
            <person name="Strausberg R."/>
            <person name="Galagan J."/>
            <person name="Birren B."/>
            <person name="Collins F.H."/>
        </authorList>
    </citation>
    <scope>NUCLEOTIDE SEQUENCE [LARGE SCALE GENOMIC DNA]</scope>
    <source>
        <strain evidence="1">JHB</strain>
    </source>
</reference>
<reference evidence="2" key="2">
    <citation type="submission" date="2021-02" db="UniProtKB">
        <authorList>
            <consortium name="EnsemblMetazoa"/>
        </authorList>
    </citation>
    <scope>IDENTIFICATION</scope>
    <source>
        <strain evidence="2">JHB</strain>
    </source>
</reference>
<dbReference type="InParanoid" id="B0WWI6"/>
<dbReference type="EMBL" id="DS232148">
    <property type="protein sequence ID" value="EDS36078.1"/>
    <property type="molecule type" value="Genomic_DNA"/>
</dbReference>
<proteinExistence type="predicted"/>
<dbReference type="KEGG" id="cqu:CpipJ_CPIJ011401"/>
<keyword evidence="1" id="KW-0808">Transferase</keyword>
<evidence type="ECO:0000313" key="1">
    <source>
        <dbReference type="EMBL" id="EDS36078.1"/>
    </source>
</evidence>
<dbReference type="VEuPathDB" id="VectorBase:CPIJ011401"/>
<organism>
    <name type="scientific">Culex quinquefasciatus</name>
    <name type="common">Southern house mosquito</name>
    <name type="synonym">Culex pungens</name>
    <dbReference type="NCBI Taxonomy" id="7176"/>
    <lineage>
        <taxon>Eukaryota</taxon>
        <taxon>Metazoa</taxon>
        <taxon>Ecdysozoa</taxon>
        <taxon>Arthropoda</taxon>
        <taxon>Hexapoda</taxon>
        <taxon>Insecta</taxon>
        <taxon>Pterygota</taxon>
        <taxon>Neoptera</taxon>
        <taxon>Endopterygota</taxon>
        <taxon>Diptera</taxon>
        <taxon>Nematocera</taxon>
        <taxon>Culicoidea</taxon>
        <taxon>Culicidae</taxon>
        <taxon>Culicinae</taxon>
        <taxon>Culicini</taxon>
        <taxon>Culex</taxon>
        <taxon>Culex</taxon>
    </lineage>
</organism>
<dbReference type="eggNOG" id="ENOG502TBHP">
    <property type="taxonomic scope" value="Eukaryota"/>
</dbReference>
<protein>
    <submittedName>
        <fullName evidence="1">Farnesyltransferase alpha subunit</fullName>
    </submittedName>
</protein>
<dbReference type="AlphaFoldDB" id="B0WWI6"/>
<evidence type="ECO:0000313" key="2">
    <source>
        <dbReference type="EnsemblMetazoa" id="CPIJ011401-PA"/>
    </source>
</evidence>
<sequence>MGKNSAWNKQYIVVKHTGLTPEVLERNVVELWTPLHSSSSLEPAAFDPGEDTAQTNRDRADQLVADLLGAKIVFRRLEASCGRVVMPEGYPYSLQGFFIAVGPERYQFFTHASLKQFWTVEERTSQVVQIEPRVLCSGTFTQTYNSNVDVWLASDLSVQPKQGAPVINVEYQ</sequence>
<gene>
    <name evidence="2" type="primary">6044220</name>
    <name evidence="1" type="ORF">CpipJ_CPIJ011401</name>
</gene>
<dbReference type="HOGENOM" id="CLU_1556791_0_0_1"/>
<dbReference type="STRING" id="7176.B0WWI6"/>